<gene>
    <name evidence="2" type="ORF">AU255_07605</name>
</gene>
<proteinExistence type="predicted"/>
<dbReference type="AlphaFoldDB" id="A0A1V8M816"/>
<dbReference type="GO" id="GO:0035438">
    <property type="term" value="F:cyclic-di-GMP binding"/>
    <property type="evidence" value="ECO:0007669"/>
    <property type="project" value="InterPro"/>
</dbReference>
<evidence type="ECO:0000259" key="1">
    <source>
        <dbReference type="Pfam" id="PF07238"/>
    </source>
</evidence>
<protein>
    <recommendedName>
        <fullName evidence="1">PilZ domain-containing protein</fullName>
    </recommendedName>
</protein>
<dbReference type="InterPro" id="IPR009875">
    <property type="entry name" value="PilZ_domain"/>
</dbReference>
<dbReference type="Gene3D" id="2.40.10.220">
    <property type="entry name" value="predicted glycosyltransferase like domains"/>
    <property type="match status" value="1"/>
</dbReference>
<dbReference type="STRING" id="1420851.AU255_07605"/>
<dbReference type="Pfam" id="PF07238">
    <property type="entry name" value="PilZ"/>
    <property type="match status" value="1"/>
</dbReference>
<evidence type="ECO:0000313" key="2">
    <source>
        <dbReference type="EMBL" id="OQK17720.1"/>
    </source>
</evidence>
<accession>A0A1V8M816</accession>
<dbReference type="EMBL" id="LPUF01000001">
    <property type="protein sequence ID" value="OQK17720.1"/>
    <property type="molecule type" value="Genomic_DNA"/>
</dbReference>
<reference evidence="2 3" key="1">
    <citation type="submission" date="2015-12" db="EMBL/GenBank/DDBJ databases">
        <authorList>
            <person name="Shamseldin A."/>
            <person name="Moawad H."/>
            <person name="Abd El-Rahim W.M."/>
            <person name="Sadowsky M.J."/>
        </authorList>
    </citation>
    <scope>NUCLEOTIDE SEQUENCE [LARGE SCALE GENOMIC DNA]</scope>
    <source>
        <strain evidence="2 3">WF1</strain>
    </source>
</reference>
<evidence type="ECO:0000313" key="3">
    <source>
        <dbReference type="Proteomes" id="UP000191980"/>
    </source>
</evidence>
<dbReference type="RefSeq" id="WP_080522330.1">
    <property type="nucleotide sequence ID" value="NZ_LPUF01000001.1"/>
</dbReference>
<sequence length="99" mass="11230">MLNQTESRQFNRLDLPCVISYKFPDSEPSYDGECINISGAGILFMGKHMLKNGMALELTIATKNELTKPLRAYVEVIRSKEVGPEQYEVATEIKGIREY</sequence>
<dbReference type="OrthoDB" id="5290589at2"/>
<keyword evidence="3" id="KW-1185">Reference proteome</keyword>
<name>A0A1V8M816_9GAMM</name>
<organism evidence="2 3">
    <name type="scientific">Methyloprofundus sedimenti</name>
    <dbReference type="NCBI Taxonomy" id="1420851"/>
    <lineage>
        <taxon>Bacteria</taxon>
        <taxon>Pseudomonadati</taxon>
        <taxon>Pseudomonadota</taxon>
        <taxon>Gammaproteobacteria</taxon>
        <taxon>Methylococcales</taxon>
        <taxon>Methylococcaceae</taxon>
        <taxon>Methyloprofundus</taxon>
    </lineage>
</organism>
<comment type="caution">
    <text evidence="2">The sequence shown here is derived from an EMBL/GenBank/DDBJ whole genome shotgun (WGS) entry which is preliminary data.</text>
</comment>
<feature type="domain" description="PilZ" evidence="1">
    <location>
        <begin position="7"/>
        <end position="89"/>
    </location>
</feature>
<dbReference type="Proteomes" id="UP000191980">
    <property type="component" value="Unassembled WGS sequence"/>
</dbReference>